<evidence type="ECO:0000256" key="3">
    <source>
        <dbReference type="SAM" id="Phobius"/>
    </source>
</evidence>
<gene>
    <name evidence="4" type="ORF">ENI34_05330</name>
</gene>
<keyword evidence="3" id="KW-0472">Membrane</keyword>
<comment type="caution">
    <text evidence="4">The sequence shown here is derived from an EMBL/GenBank/DDBJ whole genome shotgun (WGS) entry which is preliminary data.</text>
</comment>
<reference evidence="4" key="1">
    <citation type="journal article" date="2020" name="mSystems">
        <title>Genome- and Community-Level Interaction Insights into Carbon Utilization and Element Cycling Functions of Hydrothermarchaeota in Hydrothermal Sediment.</title>
        <authorList>
            <person name="Zhou Z."/>
            <person name="Liu Y."/>
            <person name="Xu W."/>
            <person name="Pan J."/>
            <person name="Luo Z.H."/>
            <person name="Li M."/>
        </authorList>
    </citation>
    <scope>NUCLEOTIDE SEQUENCE</scope>
    <source>
        <strain evidence="4">HyVt-388</strain>
    </source>
</reference>
<keyword evidence="1" id="KW-0175">Coiled coil</keyword>
<proteinExistence type="predicted"/>
<evidence type="ECO:0000256" key="1">
    <source>
        <dbReference type="SAM" id="Coils"/>
    </source>
</evidence>
<feature type="coiled-coil region" evidence="1">
    <location>
        <begin position="581"/>
        <end position="692"/>
    </location>
</feature>
<evidence type="ECO:0000313" key="5">
    <source>
        <dbReference type="Proteomes" id="UP000885826"/>
    </source>
</evidence>
<feature type="compositionally biased region" description="Basic and acidic residues" evidence="2">
    <location>
        <begin position="970"/>
        <end position="981"/>
    </location>
</feature>
<keyword evidence="3" id="KW-0812">Transmembrane</keyword>
<dbReference type="EMBL" id="DRIG01000058">
    <property type="protein sequence ID" value="HEC78551.1"/>
    <property type="molecule type" value="Genomic_DNA"/>
</dbReference>
<dbReference type="AlphaFoldDB" id="A0A9C9K043"/>
<evidence type="ECO:0000313" key="4">
    <source>
        <dbReference type="EMBL" id="HEC78551.1"/>
    </source>
</evidence>
<evidence type="ECO:0000256" key="2">
    <source>
        <dbReference type="SAM" id="MobiDB-lite"/>
    </source>
</evidence>
<feature type="coiled-coil region" evidence="1">
    <location>
        <begin position="888"/>
        <end position="931"/>
    </location>
</feature>
<feature type="transmembrane region" description="Helical" evidence="3">
    <location>
        <begin position="49"/>
        <end position="67"/>
    </location>
</feature>
<feature type="transmembrane region" description="Helical" evidence="3">
    <location>
        <begin position="20"/>
        <end position="43"/>
    </location>
</feature>
<feature type="region of interest" description="Disordered" evidence="2">
    <location>
        <begin position="956"/>
        <end position="981"/>
    </location>
</feature>
<feature type="coiled-coil region" evidence="1">
    <location>
        <begin position="471"/>
        <end position="533"/>
    </location>
</feature>
<keyword evidence="3" id="KW-1133">Transmembrane helix</keyword>
<protein>
    <recommendedName>
        <fullName evidence="6">DUF4175 family protein</fullName>
    </recommendedName>
</protein>
<dbReference type="Proteomes" id="UP000885826">
    <property type="component" value="Unassembled WGS sequence"/>
</dbReference>
<sequence>MSDINDLLKKVKKYVRIQELITVSSYIIFTSSTVLIALSVALLLIKSPLYALIGVLPLLLYRPSSFFKKVKTIEKKLGLKGELVNCIQLSRIPKNNKERYSQEFIDAYIRETVKKTENLDFKKSLSYAPLRRASQFLLISIAFFLILPAFMPARFWYSLNHKIDYYTTPSADKFIKGTQVELALHLNGVYQPGNVKLIINRGKTVIKEKLAVKNGRALKKLRLEAPLTYHFEFLDKKTDEVTLSTLEPLYIKSLSFSLKYPLYTGLNQEVKTGRQIIAPRGTRVHMQGSASQPLSAASLLLFEDTLELNYRDNEFSGDFTVDENGTAVLFLESSTELKEQIIIYAIPDLAPLVDIFYPGYNINLPNDMQLDIGIKCSDDYGLRDAVFHYTFKNENKKPLHLKRGALQDTLFFTWDLSGLGMLPGDEVSYFAVITDNAGNRTKSKTYRVYFPTMEEIYEEVSKKEDVIEEGLKDLRSEHTDKVEEIERIKQKLMKERELTWSEQERLKELIGDEKEILEKIDDWQTELKKTIEKLNQGIILDRESIERLYEISKILQEIAPEELKRALEELQTAVNKNPQDIQKALERLQKEQKELAKALERTLKILKRYRQEQKLKELAEKAVELALKAEELDSLSAEETPLDLSKEIEDLDTEIKKLSEELRKLAASEELEQEISERLKELAEESENVARTSSMPSKKKGLRRLADKLDQLYATFTKGRMAQLRKKLLDILTQLIEISKAEENLFQENKDIDIEEQSQIMTAARAAAESLYAQQLKSLYVTPRMGKTFARALSHMKKVVQNKDKRTNARKSMELINIVCLEMLRNLEKASEGGESSTGFDQFLQELSSISKGQMSLNQSLFNIFPIPGGEGLTPQQRAQLARLAGKQRALRQALESLKSSYGEAEQQALIDKIIEEMKETEEALYQYKLDRKLIERQKKILTRLLDAQKSIRKEDYSKKRKSKPGQDILGERNIEPLPDDLGKDRLRELIQQALQETYPREYELYIREYFKTLFEER</sequence>
<organism evidence="4 5">
    <name type="scientific">candidate division WOR-3 bacterium</name>
    <dbReference type="NCBI Taxonomy" id="2052148"/>
    <lineage>
        <taxon>Bacteria</taxon>
        <taxon>Bacteria division WOR-3</taxon>
    </lineage>
</organism>
<feature type="transmembrane region" description="Helical" evidence="3">
    <location>
        <begin position="136"/>
        <end position="157"/>
    </location>
</feature>
<evidence type="ECO:0008006" key="6">
    <source>
        <dbReference type="Google" id="ProtNLM"/>
    </source>
</evidence>
<accession>A0A9C9K043</accession>
<name>A0A9C9K043_UNCW3</name>